<dbReference type="PROSITE" id="PS50181">
    <property type="entry name" value="FBOX"/>
    <property type="match status" value="1"/>
</dbReference>
<name>A0A5J9VXS1_9POAL</name>
<dbReference type="InterPro" id="IPR036047">
    <property type="entry name" value="F-box-like_dom_sf"/>
</dbReference>
<dbReference type="AlphaFoldDB" id="A0A5J9VXS1"/>
<gene>
    <name evidence="2" type="ORF">EJB05_13334</name>
</gene>
<organism evidence="2 3">
    <name type="scientific">Eragrostis curvula</name>
    <name type="common">weeping love grass</name>
    <dbReference type="NCBI Taxonomy" id="38414"/>
    <lineage>
        <taxon>Eukaryota</taxon>
        <taxon>Viridiplantae</taxon>
        <taxon>Streptophyta</taxon>
        <taxon>Embryophyta</taxon>
        <taxon>Tracheophyta</taxon>
        <taxon>Spermatophyta</taxon>
        <taxon>Magnoliopsida</taxon>
        <taxon>Liliopsida</taxon>
        <taxon>Poales</taxon>
        <taxon>Poaceae</taxon>
        <taxon>PACMAD clade</taxon>
        <taxon>Chloridoideae</taxon>
        <taxon>Eragrostideae</taxon>
        <taxon>Eragrostidinae</taxon>
        <taxon>Eragrostis</taxon>
    </lineage>
</organism>
<keyword evidence="3" id="KW-1185">Reference proteome</keyword>
<dbReference type="OrthoDB" id="657590at2759"/>
<dbReference type="Gene3D" id="1.20.1280.50">
    <property type="match status" value="1"/>
</dbReference>
<protein>
    <recommendedName>
        <fullName evidence="1">F-box domain-containing protein</fullName>
    </recommendedName>
</protein>
<evidence type="ECO:0000313" key="2">
    <source>
        <dbReference type="EMBL" id="TVU39890.1"/>
    </source>
</evidence>
<feature type="domain" description="F-box" evidence="1">
    <location>
        <begin position="17"/>
        <end position="63"/>
    </location>
</feature>
<dbReference type="InterPro" id="IPR053197">
    <property type="entry name" value="F-box_SCFL_complex_component"/>
</dbReference>
<proteinExistence type="predicted"/>
<sequence length="390" mass="44247">MDRGRGSKRTKANPAAGDRITDLPLELRARIVSFLHYRQIVQLSALSRPWRHIHHHTPVVKIYLGPGLLDEEDSILAVRVALARRAQDASASKVDTLKVAYFAHDLRMRRHADRIIALADAREIHIQSPYPGHEVRNAWTVYLPPAARRLEVAAIDHVGPAIAGPGAALLRKLSLDKLVLREWPHLPSLRSLDLESVTVETLFAPGQWCPLLEELDLFCCKIEQARVDICLLHLRFLEMDSLDVSPQGQHDGPPFGLVTVDAPELEEFDMIFKPGSTRDFKSFTLRAPKLRLLCWYNQFAERVHIDVGKPGSVKAGHIEFMSVYFRKMEYYREQMMRMLQGLLPNVPPESIADTVRPYVTLEECPDSDDDDDTVEEKLTCNLSALMSRDI</sequence>
<accession>A0A5J9VXS1</accession>
<dbReference type="SUPFAM" id="SSF81383">
    <property type="entry name" value="F-box domain"/>
    <property type="match status" value="1"/>
</dbReference>
<dbReference type="EMBL" id="RWGY01000007">
    <property type="protein sequence ID" value="TVU39890.1"/>
    <property type="molecule type" value="Genomic_DNA"/>
</dbReference>
<evidence type="ECO:0000259" key="1">
    <source>
        <dbReference type="PROSITE" id="PS50181"/>
    </source>
</evidence>
<evidence type="ECO:0000313" key="3">
    <source>
        <dbReference type="Proteomes" id="UP000324897"/>
    </source>
</evidence>
<dbReference type="Proteomes" id="UP000324897">
    <property type="component" value="Chromosome 4"/>
</dbReference>
<dbReference type="PANTHER" id="PTHR34223">
    <property type="entry name" value="OS11G0201299 PROTEIN"/>
    <property type="match status" value="1"/>
</dbReference>
<dbReference type="Gramene" id="TVU39890">
    <property type="protein sequence ID" value="TVU39890"/>
    <property type="gene ID" value="EJB05_13334"/>
</dbReference>
<feature type="non-terminal residue" evidence="2">
    <location>
        <position position="1"/>
    </location>
</feature>
<comment type="caution">
    <text evidence="2">The sequence shown here is derived from an EMBL/GenBank/DDBJ whole genome shotgun (WGS) entry which is preliminary data.</text>
</comment>
<dbReference type="Pfam" id="PF00646">
    <property type="entry name" value="F-box"/>
    <property type="match status" value="1"/>
</dbReference>
<reference evidence="2 3" key="1">
    <citation type="journal article" date="2019" name="Sci. Rep.">
        <title>A high-quality genome of Eragrostis curvula grass provides insights into Poaceae evolution and supports new strategies to enhance forage quality.</title>
        <authorList>
            <person name="Carballo J."/>
            <person name="Santos B.A.C.M."/>
            <person name="Zappacosta D."/>
            <person name="Garbus I."/>
            <person name="Selva J.P."/>
            <person name="Gallo C.A."/>
            <person name="Diaz A."/>
            <person name="Albertini E."/>
            <person name="Caccamo M."/>
            <person name="Echenique V."/>
        </authorList>
    </citation>
    <scope>NUCLEOTIDE SEQUENCE [LARGE SCALE GENOMIC DNA]</scope>
    <source>
        <strain evidence="3">cv. Victoria</strain>
        <tissue evidence="2">Leaf</tissue>
    </source>
</reference>
<dbReference type="SUPFAM" id="SSF52047">
    <property type="entry name" value="RNI-like"/>
    <property type="match status" value="1"/>
</dbReference>
<dbReference type="InterPro" id="IPR001810">
    <property type="entry name" value="F-box_dom"/>
</dbReference>
<dbReference type="PANTHER" id="PTHR34223:SF51">
    <property type="entry name" value="OS06G0556300 PROTEIN"/>
    <property type="match status" value="1"/>
</dbReference>